<dbReference type="GO" id="GO:0045944">
    <property type="term" value="P:positive regulation of transcription by RNA polymerase II"/>
    <property type="evidence" value="ECO:0007669"/>
    <property type="project" value="TreeGrafter"/>
</dbReference>
<dbReference type="Proteomes" id="UP000038010">
    <property type="component" value="Unassembled WGS sequence"/>
</dbReference>
<protein>
    <submittedName>
        <fullName evidence="3">Uncharacterized protein</fullName>
    </submittedName>
</protein>
<comment type="caution">
    <text evidence="3">The sequence shown here is derived from an EMBL/GenBank/DDBJ whole genome shotgun (WGS) entry which is preliminary data.</text>
</comment>
<evidence type="ECO:0000313" key="3">
    <source>
        <dbReference type="EMBL" id="KPI41089.1"/>
    </source>
</evidence>
<dbReference type="CDD" id="cd12148">
    <property type="entry name" value="fungal_TF_MHR"/>
    <property type="match status" value="1"/>
</dbReference>
<dbReference type="GO" id="GO:0005634">
    <property type="term" value="C:nucleus"/>
    <property type="evidence" value="ECO:0007669"/>
    <property type="project" value="UniProtKB-SubCell"/>
</dbReference>
<dbReference type="GO" id="GO:0000976">
    <property type="term" value="F:transcription cis-regulatory region binding"/>
    <property type="evidence" value="ECO:0007669"/>
    <property type="project" value="TreeGrafter"/>
</dbReference>
<dbReference type="InterPro" id="IPR021858">
    <property type="entry name" value="Fun_TF"/>
</dbReference>
<keyword evidence="2" id="KW-0539">Nucleus</keyword>
<dbReference type="PANTHER" id="PTHR37534:SF49">
    <property type="entry name" value="LYSINE BIOSYNTHESIS REGULATORY PROTEIN LYS14"/>
    <property type="match status" value="1"/>
</dbReference>
<dbReference type="RefSeq" id="XP_018001052.1">
    <property type="nucleotide sequence ID" value="XM_018148256.1"/>
</dbReference>
<accession>A0A0N0NN89</accession>
<dbReference type="VEuPathDB" id="FungiDB:AB675_7856"/>
<reference evidence="3 4" key="1">
    <citation type="submission" date="2015-06" db="EMBL/GenBank/DDBJ databases">
        <title>Draft genome of the ant-associated black yeast Phialophora attae CBS 131958.</title>
        <authorList>
            <person name="Moreno L.F."/>
            <person name="Stielow B.J."/>
            <person name="de Hoog S."/>
            <person name="Vicente V.A."/>
            <person name="Weiss V.A."/>
            <person name="de Vries M."/>
            <person name="Cruz L.M."/>
            <person name="Souza E.M."/>
        </authorList>
    </citation>
    <scope>NUCLEOTIDE SEQUENCE [LARGE SCALE GENOMIC DNA]</scope>
    <source>
        <strain evidence="3 4">CBS 131958</strain>
    </source>
</reference>
<proteinExistence type="predicted"/>
<evidence type="ECO:0000256" key="2">
    <source>
        <dbReference type="ARBA" id="ARBA00023242"/>
    </source>
</evidence>
<name>A0A0N0NN89_9EURO</name>
<dbReference type="OrthoDB" id="3509362at2759"/>
<organism evidence="3 4">
    <name type="scientific">Cyphellophora attinorum</name>
    <dbReference type="NCBI Taxonomy" id="1664694"/>
    <lineage>
        <taxon>Eukaryota</taxon>
        <taxon>Fungi</taxon>
        <taxon>Dikarya</taxon>
        <taxon>Ascomycota</taxon>
        <taxon>Pezizomycotina</taxon>
        <taxon>Eurotiomycetes</taxon>
        <taxon>Chaetothyriomycetidae</taxon>
        <taxon>Chaetothyriales</taxon>
        <taxon>Cyphellophoraceae</taxon>
        <taxon>Cyphellophora</taxon>
    </lineage>
</organism>
<sequence length="275" mass="31332">MYRGGPRTSDFLSRFFSLLDISGSLSSGRGPLIQGNYWLNVGLHANGAPDHATLKWPDYDDGAVMVDAFHELMVHMASLSNLSAKSMTAFGRQNSQLIYEKAASIERELERWWSLQAPELRDQNNDWRSQPRPRPLDEQETLEEESFSSVRCCKYACTIYLHHIINPVPSQPRGLPVSAAVECILDIARKTPEGYGLEMGLLWGLFMAGVATFNDNEAEALIRRKLSPDARISIYHANRGLELLQELWDRQHRSSRKVDWRELQREMGIQVFILA</sequence>
<dbReference type="PANTHER" id="PTHR37534">
    <property type="entry name" value="TRANSCRIPTIONAL ACTIVATOR PROTEIN UGA3"/>
    <property type="match status" value="1"/>
</dbReference>
<gene>
    <name evidence="3" type="ORF">AB675_7856</name>
</gene>
<dbReference type="EMBL" id="LFJN01000010">
    <property type="protein sequence ID" value="KPI41089.1"/>
    <property type="molecule type" value="Genomic_DNA"/>
</dbReference>
<dbReference type="AlphaFoldDB" id="A0A0N0NN89"/>
<dbReference type="Pfam" id="PF11951">
    <property type="entry name" value="Fungal_trans_2"/>
    <property type="match status" value="1"/>
</dbReference>
<evidence type="ECO:0000256" key="1">
    <source>
        <dbReference type="ARBA" id="ARBA00004123"/>
    </source>
</evidence>
<evidence type="ECO:0000313" key="4">
    <source>
        <dbReference type="Proteomes" id="UP000038010"/>
    </source>
</evidence>
<keyword evidence="4" id="KW-1185">Reference proteome</keyword>
<comment type="subcellular location">
    <subcellularLocation>
        <location evidence="1">Nucleus</location>
    </subcellularLocation>
</comment>
<dbReference type="GeneID" id="28740136"/>
<dbReference type="GO" id="GO:0003700">
    <property type="term" value="F:DNA-binding transcription factor activity"/>
    <property type="evidence" value="ECO:0007669"/>
    <property type="project" value="TreeGrafter"/>
</dbReference>